<evidence type="ECO:0000259" key="6">
    <source>
        <dbReference type="Pfam" id="PF00485"/>
    </source>
</evidence>
<comment type="caution">
    <text evidence="7">The sequence shown here is derived from an EMBL/GenBank/DDBJ whole genome shotgun (WGS) entry which is preliminary data.</text>
</comment>
<accession>A0A8J7TLW4</accession>
<dbReference type="Pfam" id="PF00485">
    <property type="entry name" value="PRK"/>
    <property type="match status" value="1"/>
</dbReference>
<evidence type="ECO:0000313" key="8">
    <source>
        <dbReference type="Proteomes" id="UP000664277"/>
    </source>
</evidence>
<keyword evidence="3" id="KW-0808">Transferase</keyword>
<name>A0A8J7TLW4_9BACT</name>
<dbReference type="GO" id="GO:0044206">
    <property type="term" value="P:UMP salvage"/>
    <property type="evidence" value="ECO:0007669"/>
    <property type="project" value="UniProtKB-UniPathway"/>
</dbReference>
<gene>
    <name evidence="7" type="ORF">J0M35_11890</name>
</gene>
<keyword evidence="4" id="KW-0547">Nucleotide-binding</keyword>
<dbReference type="GO" id="GO:0005524">
    <property type="term" value="F:ATP binding"/>
    <property type="evidence" value="ECO:0007669"/>
    <property type="project" value="InterPro"/>
</dbReference>
<comment type="pathway">
    <text evidence="1">Pyrimidine metabolism; UMP biosynthesis via salvage pathway; UMP from uridine: step 1/1.</text>
</comment>
<evidence type="ECO:0000256" key="4">
    <source>
        <dbReference type="ARBA" id="ARBA00022741"/>
    </source>
</evidence>
<dbReference type="EC" id="2.7.1.48" evidence="2"/>
<dbReference type="PRINTS" id="PR00988">
    <property type="entry name" value="URIDINKINASE"/>
</dbReference>
<evidence type="ECO:0000256" key="3">
    <source>
        <dbReference type="ARBA" id="ARBA00022679"/>
    </source>
</evidence>
<evidence type="ECO:0000256" key="5">
    <source>
        <dbReference type="ARBA" id="ARBA00022777"/>
    </source>
</evidence>
<dbReference type="InterPro" id="IPR027417">
    <property type="entry name" value="P-loop_NTPase"/>
</dbReference>
<keyword evidence="5 7" id="KW-0418">Kinase</keyword>
<dbReference type="AlphaFoldDB" id="A0A8J7TLW4"/>
<evidence type="ECO:0000256" key="2">
    <source>
        <dbReference type="ARBA" id="ARBA00012137"/>
    </source>
</evidence>
<protein>
    <recommendedName>
        <fullName evidence="2">uridine/cytidine kinase</fullName>
        <ecNumber evidence="2">2.7.1.48</ecNumber>
    </recommendedName>
</protein>
<sequence length="200" mass="22071">MVTAEVVSSTMAAGKRISQIIAICGGSGSGKSTLAKKFIGASILSTDHFYKDLSDLVPKEDGSIDFDHPSTVDLEECARACLALSKGAAVNIPVYDMRSCKRVGERIVPPPDRSIVVVEGIFAFHSPLRELATLKIFIDTPIDQRMARRLRRDVERGRSTLDTIRHSLQVEESYSRYVEPMRELADLVLMGEEMHGSFSL</sequence>
<dbReference type="SUPFAM" id="SSF52540">
    <property type="entry name" value="P-loop containing nucleoside triphosphate hydrolases"/>
    <property type="match status" value="1"/>
</dbReference>
<evidence type="ECO:0000256" key="1">
    <source>
        <dbReference type="ARBA" id="ARBA00004690"/>
    </source>
</evidence>
<dbReference type="EMBL" id="JAFLCK010000016">
    <property type="protein sequence ID" value="MBN8661059.1"/>
    <property type="molecule type" value="Genomic_DNA"/>
</dbReference>
<dbReference type="InterPro" id="IPR006083">
    <property type="entry name" value="PRK/URK"/>
</dbReference>
<reference evidence="7" key="1">
    <citation type="submission" date="2021-02" db="EMBL/GenBank/DDBJ databases">
        <title>Genome-Resolved Metagenomics of a Microbial Community Performing Photosynthetic Biological Nutrient Removal.</title>
        <authorList>
            <person name="Mcdaniel E.A."/>
        </authorList>
    </citation>
    <scope>NUCLEOTIDE SEQUENCE</scope>
    <source>
        <strain evidence="7">UWPOB_OBS1</strain>
    </source>
</reference>
<dbReference type="CDD" id="cd02023">
    <property type="entry name" value="UMPK"/>
    <property type="match status" value="1"/>
</dbReference>
<dbReference type="GO" id="GO:0004849">
    <property type="term" value="F:uridine kinase activity"/>
    <property type="evidence" value="ECO:0007669"/>
    <property type="project" value="UniProtKB-EC"/>
</dbReference>
<organism evidence="7 8">
    <name type="scientific">Candidatus Obscuribacter phosphatis</name>
    <dbReference type="NCBI Taxonomy" id="1906157"/>
    <lineage>
        <taxon>Bacteria</taxon>
        <taxon>Bacillati</taxon>
        <taxon>Candidatus Melainabacteria</taxon>
        <taxon>Candidatus Obscuribacterales</taxon>
        <taxon>Candidatus Obscuribacteraceae</taxon>
        <taxon>Candidatus Obscuribacter</taxon>
    </lineage>
</organism>
<dbReference type="UniPathway" id="UPA00574">
    <property type="reaction ID" value="UER00637"/>
</dbReference>
<dbReference type="Proteomes" id="UP000664277">
    <property type="component" value="Unassembled WGS sequence"/>
</dbReference>
<proteinExistence type="predicted"/>
<dbReference type="InterPro" id="IPR000764">
    <property type="entry name" value="Uridine_kinase-like"/>
</dbReference>
<evidence type="ECO:0000313" key="7">
    <source>
        <dbReference type="EMBL" id="MBN8661059.1"/>
    </source>
</evidence>
<dbReference type="Gene3D" id="3.40.50.300">
    <property type="entry name" value="P-loop containing nucleotide triphosphate hydrolases"/>
    <property type="match status" value="1"/>
</dbReference>
<dbReference type="PANTHER" id="PTHR10285">
    <property type="entry name" value="URIDINE KINASE"/>
    <property type="match status" value="1"/>
</dbReference>
<feature type="domain" description="Phosphoribulokinase/uridine kinase" evidence="6">
    <location>
        <begin position="20"/>
        <end position="189"/>
    </location>
</feature>